<sequence length="426" mass="47676">MKTRKSIVIVLLVFVSIQVWGQDTLKLSLPDAQQYALRYNRSLQAAGLTLSQAQSKVWESISKGLPQLSVTGSYQNYLGATANFQGMALKFGQAGSLDAQLNQMVFSAGYWVGLKLAKLNEQLVNTNKRKTEQDVIQQVTSSYYAILVGEKLGSLLHQTKLNLQEILAKTQSMVQAGAATQTDADQIDVQLASTEDMINSNERQVELGYNMLRIQLGVPATTKLMLKDSISQYVSDNQCYALLLQKFAAKENPSFLMSEKQVEIAKQQIKQTEASWLPTISAFYSYTYKYIKPQFDLTPKSYVGLQASWPLFSSGGTLSQIHQAKLQEKISQTNLADLYDQLNVQDQQARFNLKNAMDNLKTQTRSLDVAHRVFADIIRKHDHGMASSLDITNASNNLIQVETNYVNAIYNLLTAQTQVELLLNKF</sequence>
<evidence type="ECO:0000313" key="9">
    <source>
        <dbReference type="Proteomes" id="UP000544222"/>
    </source>
</evidence>
<comment type="subcellular location">
    <subcellularLocation>
        <location evidence="1">Cell outer membrane</location>
    </subcellularLocation>
</comment>
<dbReference type="AlphaFoldDB" id="A0A7W5DSG8"/>
<dbReference type="PANTHER" id="PTHR30026">
    <property type="entry name" value="OUTER MEMBRANE PROTEIN TOLC"/>
    <property type="match status" value="1"/>
</dbReference>
<evidence type="ECO:0000256" key="6">
    <source>
        <dbReference type="ARBA" id="ARBA00023136"/>
    </source>
</evidence>
<evidence type="ECO:0000256" key="2">
    <source>
        <dbReference type="ARBA" id="ARBA00007613"/>
    </source>
</evidence>
<keyword evidence="4" id="KW-1134">Transmembrane beta strand</keyword>
<evidence type="ECO:0000256" key="7">
    <source>
        <dbReference type="ARBA" id="ARBA00023237"/>
    </source>
</evidence>
<evidence type="ECO:0000256" key="5">
    <source>
        <dbReference type="ARBA" id="ARBA00022692"/>
    </source>
</evidence>
<dbReference type="GO" id="GO:0015288">
    <property type="term" value="F:porin activity"/>
    <property type="evidence" value="ECO:0007669"/>
    <property type="project" value="TreeGrafter"/>
</dbReference>
<dbReference type="RefSeq" id="WP_183414017.1">
    <property type="nucleotide sequence ID" value="NZ_JACHYB010000002.1"/>
</dbReference>
<keyword evidence="9" id="KW-1185">Reference proteome</keyword>
<gene>
    <name evidence="8" type="ORF">FHX64_002445</name>
</gene>
<dbReference type="EMBL" id="JACHYB010000002">
    <property type="protein sequence ID" value="MBB3188247.1"/>
    <property type="molecule type" value="Genomic_DNA"/>
</dbReference>
<dbReference type="Pfam" id="PF02321">
    <property type="entry name" value="OEP"/>
    <property type="match status" value="2"/>
</dbReference>
<dbReference type="InterPro" id="IPR003423">
    <property type="entry name" value="OMP_efflux"/>
</dbReference>
<name>A0A7W5DSG8_9PORP</name>
<comment type="caution">
    <text evidence="8">The sequence shown here is derived from an EMBL/GenBank/DDBJ whole genome shotgun (WGS) entry which is preliminary data.</text>
</comment>
<evidence type="ECO:0000256" key="1">
    <source>
        <dbReference type="ARBA" id="ARBA00004442"/>
    </source>
</evidence>
<keyword evidence="5" id="KW-0812">Transmembrane</keyword>
<evidence type="ECO:0000313" key="8">
    <source>
        <dbReference type="EMBL" id="MBB3188247.1"/>
    </source>
</evidence>
<proteinExistence type="inferred from homology"/>
<dbReference type="Gene3D" id="1.20.1600.10">
    <property type="entry name" value="Outer membrane efflux proteins (OEP)"/>
    <property type="match status" value="1"/>
</dbReference>
<keyword evidence="6" id="KW-0472">Membrane</keyword>
<protein>
    <submittedName>
        <fullName evidence="8">Outer membrane protein TolC</fullName>
    </submittedName>
</protein>
<dbReference type="Proteomes" id="UP000544222">
    <property type="component" value="Unassembled WGS sequence"/>
</dbReference>
<dbReference type="SUPFAM" id="SSF56954">
    <property type="entry name" value="Outer membrane efflux proteins (OEP)"/>
    <property type="match status" value="1"/>
</dbReference>
<evidence type="ECO:0000256" key="3">
    <source>
        <dbReference type="ARBA" id="ARBA00022448"/>
    </source>
</evidence>
<evidence type="ECO:0000256" key="4">
    <source>
        <dbReference type="ARBA" id="ARBA00022452"/>
    </source>
</evidence>
<keyword evidence="3" id="KW-0813">Transport</keyword>
<dbReference type="GO" id="GO:0009279">
    <property type="term" value="C:cell outer membrane"/>
    <property type="evidence" value="ECO:0007669"/>
    <property type="project" value="UniProtKB-SubCell"/>
</dbReference>
<dbReference type="InterPro" id="IPR051906">
    <property type="entry name" value="TolC-like"/>
</dbReference>
<accession>A0A7W5DSG8</accession>
<reference evidence="8 9" key="1">
    <citation type="submission" date="2020-08" db="EMBL/GenBank/DDBJ databases">
        <title>Genomic Encyclopedia of Type Strains, Phase IV (KMG-IV): sequencing the most valuable type-strain genomes for metagenomic binning, comparative biology and taxonomic classification.</title>
        <authorList>
            <person name="Goeker M."/>
        </authorList>
    </citation>
    <scope>NUCLEOTIDE SEQUENCE [LARGE SCALE GENOMIC DNA]</scope>
    <source>
        <strain evidence="8 9">DSM 27471</strain>
    </source>
</reference>
<dbReference type="GO" id="GO:1990281">
    <property type="term" value="C:efflux pump complex"/>
    <property type="evidence" value="ECO:0007669"/>
    <property type="project" value="TreeGrafter"/>
</dbReference>
<organism evidence="8 9">
    <name type="scientific">Microbacter margulisiae</name>
    <dbReference type="NCBI Taxonomy" id="1350067"/>
    <lineage>
        <taxon>Bacteria</taxon>
        <taxon>Pseudomonadati</taxon>
        <taxon>Bacteroidota</taxon>
        <taxon>Bacteroidia</taxon>
        <taxon>Bacteroidales</taxon>
        <taxon>Porphyromonadaceae</taxon>
        <taxon>Microbacter</taxon>
    </lineage>
</organism>
<dbReference type="PANTHER" id="PTHR30026:SF20">
    <property type="entry name" value="OUTER MEMBRANE PROTEIN TOLC"/>
    <property type="match status" value="1"/>
</dbReference>
<keyword evidence="7" id="KW-0998">Cell outer membrane</keyword>
<comment type="similarity">
    <text evidence="2">Belongs to the outer membrane factor (OMF) (TC 1.B.17) family.</text>
</comment>
<dbReference type="GO" id="GO:0015562">
    <property type="term" value="F:efflux transmembrane transporter activity"/>
    <property type="evidence" value="ECO:0007669"/>
    <property type="project" value="InterPro"/>
</dbReference>